<keyword evidence="2" id="KW-1185">Reference proteome</keyword>
<dbReference type="Proteomes" id="UP001595829">
    <property type="component" value="Unassembled WGS sequence"/>
</dbReference>
<dbReference type="InterPro" id="IPR003787">
    <property type="entry name" value="Sulphur_relay_DsrE/F-like"/>
</dbReference>
<dbReference type="RefSeq" id="WP_345687288.1">
    <property type="nucleotide sequence ID" value="NZ_BAABIT010000001.1"/>
</dbReference>
<dbReference type="EMBL" id="JBHSJD010000013">
    <property type="protein sequence ID" value="MFC5023783.1"/>
    <property type="molecule type" value="Genomic_DNA"/>
</dbReference>
<proteinExistence type="predicted"/>
<dbReference type="InterPro" id="IPR027396">
    <property type="entry name" value="DsrEFH-like"/>
</dbReference>
<evidence type="ECO:0000313" key="2">
    <source>
        <dbReference type="Proteomes" id="UP001595829"/>
    </source>
</evidence>
<dbReference type="Gene3D" id="3.40.1260.10">
    <property type="entry name" value="DsrEFH-like"/>
    <property type="match status" value="1"/>
</dbReference>
<dbReference type="PANTHER" id="PTHR34655">
    <property type="entry name" value="CONSERVED WITHIN P. AEROPHILUM"/>
    <property type="match status" value="1"/>
</dbReference>
<protein>
    <submittedName>
        <fullName evidence="1">DsrE family protein</fullName>
    </submittedName>
</protein>
<organism evidence="1 2">
    <name type="scientific">Streptomyces coeruleoprunus</name>
    <dbReference type="NCBI Taxonomy" id="285563"/>
    <lineage>
        <taxon>Bacteria</taxon>
        <taxon>Bacillati</taxon>
        <taxon>Actinomycetota</taxon>
        <taxon>Actinomycetes</taxon>
        <taxon>Kitasatosporales</taxon>
        <taxon>Streptomycetaceae</taxon>
        <taxon>Streptomyces</taxon>
    </lineage>
</organism>
<gene>
    <name evidence="1" type="ORF">ACFPM3_16715</name>
</gene>
<comment type="caution">
    <text evidence="1">The sequence shown here is derived from an EMBL/GenBank/DDBJ whole genome shotgun (WGS) entry which is preliminary data.</text>
</comment>
<evidence type="ECO:0000313" key="1">
    <source>
        <dbReference type="EMBL" id="MFC5023783.1"/>
    </source>
</evidence>
<sequence length="153" mass="17074">MARSKDKHLNREAAMERLAIVVRDDAYDKMLTPLTFAWLYAAKGVRVDMLFVLWAVRALTKEGAGSLEVEGRHSGTDAEALRQKMIENGEPTEILDYLTFLKGTGQVNLYACRLAAETFGVDESNLIPEAAGIVDATWFLEEKAVTADHCQYF</sequence>
<name>A0ABV9XGB6_9ACTN</name>
<accession>A0ABV9XGB6</accession>
<reference evidence="2" key="1">
    <citation type="journal article" date="2019" name="Int. J. Syst. Evol. Microbiol.">
        <title>The Global Catalogue of Microorganisms (GCM) 10K type strain sequencing project: providing services to taxonomists for standard genome sequencing and annotation.</title>
        <authorList>
            <consortium name="The Broad Institute Genomics Platform"/>
            <consortium name="The Broad Institute Genome Sequencing Center for Infectious Disease"/>
            <person name="Wu L."/>
            <person name="Ma J."/>
        </authorList>
    </citation>
    <scope>NUCLEOTIDE SEQUENCE [LARGE SCALE GENOMIC DNA]</scope>
    <source>
        <strain evidence="2">CGMCC 4.1648</strain>
    </source>
</reference>
<dbReference type="PANTHER" id="PTHR34655:SF2">
    <property type="entry name" value="PEROXIREDOXIN FAMILY PROTEIN"/>
    <property type="match status" value="1"/>
</dbReference>
<dbReference type="Pfam" id="PF02635">
    <property type="entry name" value="DsrE"/>
    <property type="match status" value="1"/>
</dbReference>
<dbReference type="SUPFAM" id="SSF75169">
    <property type="entry name" value="DsrEFH-like"/>
    <property type="match status" value="1"/>
</dbReference>